<name>A0ABR0J258_9EURO</name>
<feature type="domain" description="NmrA-like" evidence="4">
    <location>
        <begin position="4"/>
        <end position="290"/>
    </location>
</feature>
<feature type="compositionally biased region" description="Polar residues" evidence="3">
    <location>
        <begin position="315"/>
        <end position="336"/>
    </location>
</feature>
<evidence type="ECO:0000313" key="6">
    <source>
        <dbReference type="Proteomes" id="UP001345691"/>
    </source>
</evidence>
<sequence length="336" mass="37213">MANTKLLVVIGATGTQGGSVVETFINDPSWKIRGVTRSTSSSRAKKLSARGVEMVEADLDNPKSLSAAFEGANVIYGVTDFWKPLSDPALTKNREPGQSLSRWAYEYELQQGKNLFDTAAKVNNLERFVFSSIADVAEHSEGKYTGAYHADTKAHAELYGKQKYPELWKKTNTIQIGVYLSNFAELETEMPKKERDGTFNFINQFAADTPLPLIAANEDTGPLVRALLNEPAETKLMAYRAWMTFGEFVETWSRVLHVKAKVTTLPIKDTLDSMPGGLDSSVREMLAEGMANMTEFGYKLREDPRLTQPHKLPTEQISDTVPAENSASFRNGGNVD</sequence>
<comment type="caution">
    <text evidence="5">The sequence shown here is derived from an EMBL/GenBank/DDBJ whole genome shotgun (WGS) entry which is preliminary data.</text>
</comment>
<dbReference type="SUPFAM" id="SSF51735">
    <property type="entry name" value="NAD(P)-binding Rossmann-fold domains"/>
    <property type="match status" value="1"/>
</dbReference>
<dbReference type="PANTHER" id="PTHR42748:SF26">
    <property type="entry name" value="NMRA-LIKE DOMAIN-CONTAINING PROTEIN"/>
    <property type="match status" value="1"/>
</dbReference>
<dbReference type="EMBL" id="JAVRRF010000023">
    <property type="protein sequence ID" value="KAK5054220.1"/>
    <property type="molecule type" value="Genomic_DNA"/>
</dbReference>
<dbReference type="Gene3D" id="3.90.25.10">
    <property type="entry name" value="UDP-galactose 4-epimerase, domain 1"/>
    <property type="match status" value="1"/>
</dbReference>
<gene>
    <name evidence="5" type="ORF">LTR69_008835</name>
</gene>
<evidence type="ECO:0000259" key="4">
    <source>
        <dbReference type="Pfam" id="PF05368"/>
    </source>
</evidence>
<evidence type="ECO:0000256" key="1">
    <source>
        <dbReference type="ARBA" id="ARBA00006328"/>
    </source>
</evidence>
<keyword evidence="6" id="KW-1185">Reference proteome</keyword>
<protein>
    <recommendedName>
        <fullName evidence="4">NmrA-like domain-containing protein</fullName>
    </recommendedName>
</protein>
<dbReference type="PANTHER" id="PTHR42748">
    <property type="entry name" value="NITROGEN METABOLITE REPRESSION PROTEIN NMRA FAMILY MEMBER"/>
    <property type="match status" value="1"/>
</dbReference>
<comment type="similarity">
    <text evidence="1">Belongs to the NmrA-type oxidoreductase family.</text>
</comment>
<dbReference type="Proteomes" id="UP001345691">
    <property type="component" value="Unassembled WGS sequence"/>
</dbReference>
<dbReference type="CDD" id="cd05251">
    <property type="entry name" value="NmrA_like_SDR_a"/>
    <property type="match status" value="1"/>
</dbReference>
<dbReference type="InterPro" id="IPR036291">
    <property type="entry name" value="NAD(P)-bd_dom_sf"/>
</dbReference>
<dbReference type="InterPro" id="IPR051164">
    <property type="entry name" value="NmrA-like_oxidored"/>
</dbReference>
<reference evidence="5 6" key="1">
    <citation type="submission" date="2023-08" db="EMBL/GenBank/DDBJ databases">
        <title>Black Yeasts Isolated from many extreme environments.</title>
        <authorList>
            <person name="Coleine C."/>
            <person name="Stajich J.E."/>
            <person name="Selbmann L."/>
        </authorList>
    </citation>
    <scope>NUCLEOTIDE SEQUENCE [LARGE SCALE GENOMIC DNA]</scope>
    <source>
        <strain evidence="5 6">CCFEE 6328</strain>
    </source>
</reference>
<keyword evidence="2" id="KW-0521">NADP</keyword>
<evidence type="ECO:0000313" key="5">
    <source>
        <dbReference type="EMBL" id="KAK5054220.1"/>
    </source>
</evidence>
<organism evidence="5 6">
    <name type="scientific">Exophiala sideris</name>
    <dbReference type="NCBI Taxonomy" id="1016849"/>
    <lineage>
        <taxon>Eukaryota</taxon>
        <taxon>Fungi</taxon>
        <taxon>Dikarya</taxon>
        <taxon>Ascomycota</taxon>
        <taxon>Pezizomycotina</taxon>
        <taxon>Eurotiomycetes</taxon>
        <taxon>Chaetothyriomycetidae</taxon>
        <taxon>Chaetothyriales</taxon>
        <taxon>Herpotrichiellaceae</taxon>
        <taxon>Exophiala</taxon>
    </lineage>
</organism>
<dbReference type="InterPro" id="IPR008030">
    <property type="entry name" value="NmrA-like"/>
</dbReference>
<evidence type="ECO:0000256" key="2">
    <source>
        <dbReference type="ARBA" id="ARBA00022857"/>
    </source>
</evidence>
<dbReference type="Gene3D" id="3.40.50.720">
    <property type="entry name" value="NAD(P)-binding Rossmann-like Domain"/>
    <property type="match status" value="1"/>
</dbReference>
<feature type="region of interest" description="Disordered" evidence="3">
    <location>
        <begin position="304"/>
        <end position="336"/>
    </location>
</feature>
<dbReference type="Pfam" id="PF05368">
    <property type="entry name" value="NmrA"/>
    <property type="match status" value="1"/>
</dbReference>
<accession>A0ABR0J258</accession>
<evidence type="ECO:0000256" key="3">
    <source>
        <dbReference type="SAM" id="MobiDB-lite"/>
    </source>
</evidence>
<proteinExistence type="inferred from homology"/>